<dbReference type="OrthoDB" id="5126881at2759"/>
<dbReference type="GO" id="GO:0005739">
    <property type="term" value="C:mitochondrion"/>
    <property type="evidence" value="ECO:0007669"/>
    <property type="project" value="TreeGrafter"/>
</dbReference>
<accession>A0A6J1MH51</accession>
<evidence type="ECO:0000256" key="4">
    <source>
        <dbReference type="ARBA" id="ARBA00022801"/>
    </source>
</evidence>
<dbReference type="Gene3D" id="3.40.50.720">
    <property type="entry name" value="NAD(P)-binding Rossmann-like Domain"/>
    <property type="match status" value="1"/>
</dbReference>
<dbReference type="EC" id="3.5.4.9" evidence="2"/>
<dbReference type="FunFam" id="3.40.50.10860:FF:000005">
    <property type="entry name" value="C-1-tetrahydrofolate synthase, cytoplasmic, putative"/>
    <property type="match status" value="1"/>
</dbReference>
<dbReference type="Gene3D" id="3.40.50.10860">
    <property type="entry name" value="Leucine Dehydrogenase, chain A, domain 1"/>
    <property type="match status" value="1"/>
</dbReference>
<dbReference type="PRINTS" id="PR00085">
    <property type="entry name" value="THFDHDRGNASE"/>
</dbReference>
<dbReference type="InterPro" id="IPR020867">
    <property type="entry name" value="THF_DH/CycHdrlase_CS"/>
</dbReference>
<dbReference type="InterPro" id="IPR036291">
    <property type="entry name" value="NAD(P)-bd_dom_sf"/>
</dbReference>
<dbReference type="CTD" id="47895"/>
<keyword evidence="4" id="KW-0378">Hydrolase</keyword>
<dbReference type="GO" id="GO:0004488">
    <property type="term" value="F:methylenetetrahydrofolate dehydrogenase (NADP+) activity"/>
    <property type="evidence" value="ECO:0007669"/>
    <property type="project" value="InterPro"/>
</dbReference>
<gene>
    <name evidence="11" type="primary">LOC111604791</name>
</gene>
<evidence type="ECO:0000256" key="7">
    <source>
        <dbReference type="ARBA" id="ARBA00036357"/>
    </source>
</evidence>
<dbReference type="SUPFAM" id="SSF51735">
    <property type="entry name" value="NAD(P)-binding Rossmann-fold domains"/>
    <property type="match status" value="1"/>
</dbReference>
<evidence type="ECO:0000256" key="6">
    <source>
        <dbReference type="ARBA" id="ARBA00023268"/>
    </source>
</evidence>
<dbReference type="PROSITE" id="PS00767">
    <property type="entry name" value="THF_DHG_CYH_2"/>
    <property type="match status" value="1"/>
</dbReference>
<reference evidence="11" key="1">
    <citation type="submission" date="2025-08" db="UniProtKB">
        <authorList>
            <consortium name="RefSeq"/>
        </authorList>
    </citation>
    <scope>IDENTIFICATION</scope>
    <source>
        <strain evidence="11">15085-1641.00</strain>
        <tissue evidence="11">Whole body</tissue>
    </source>
</reference>
<evidence type="ECO:0000259" key="9">
    <source>
        <dbReference type="Pfam" id="PF02882"/>
    </source>
</evidence>
<sequence length="354" mass="38325">MLDKSLRACCQVKYSTCVRSPLLQRSSLRTEQPIGLHFPIWVWKICAQLDESNMAQIIDGKSMANEIHSELCKELKEFVANGNRVPHLTAIIVGEDPASQKYVEKKTQACKEIGISSRTIVLPNSTTQAELLDVIDKENKNESVNGILVQLPVPAHIDERTVCNAIIASKDVDGFNEINIGRLALDMNGIVPATPLGVKTMLERANIPTFNRNAVVVGRSKNVGLPLSILLHSDGTHATKGLDATVTICHRNTPAKELAKYCRQADIIVVAVGKPGLITKDMVKPGACVIDVGITRIQDEGGKYKLVGDVDFDEVRQVAGHITPVPGGVGPMTVAMLMKNTILAAKKQAADQSD</sequence>
<organism evidence="10 11">
    <name type="scientific">Drosophila hydei</name>
    <name type="common">Fruit fly</name>
    <dbReference type="NCBI Taxonomy" id="7224"/>
    <lineage>
        <taxon>Eukaryota</taxon>
        <taxon>Metazoa</taxon>
        <taxon>Ecdysozoa</taxon>
        <taxon>Arthropoda</taxon>
        <taxon>Hexapoda</taxon>
        <taxon>Insecta</taxon>
        <taxon>Pterygota</taxon>
        <taxon>Neoptera</taxon>
        <taxon>Endopterygota</taxon>
        <taxon>Diptera</taxon>
        <taxon>Brachycera</taxon>
        <taxon>Muscomorpha</taxon>
        <taxon>Ephydroidea</taxon>
        <taxon>Drosophilidae</taxon>
        <taxon>Drosophila</taxon>
    </lineage>
</organism>
<dbReference type="AlphaFoldDB" id="A0A6J1MH51"/>
<dbReference type="PANTHER" id="PTHR48099:SF11">
    <property type="entry name" value="BIFUNCTIONAL METHYLENETETRAHYDROFOLATE DEHYDROGENASE_CYCLOHYDROLASE, MITOCHONDRIAL"/>
    <property type="match status" value="1"/>
</dbReference>
<comment type="subunit">
    <text evidence="1">Homodimer.</text>
</comment>
<dbReference type="GO" id="GO:0035999">
    <property type="term" value="P:tetrahydrofolate interconversion"/>
    <property type="evidence" value="ECO:0007669"/>
    <property type="project" value="TreeGrafter"/>
</dbReference>
<evidence type="ECO:0000256" key="1">
    <source>
        <dbReference type="ARBA" id="ARBA00011738"/>
    </source>
</evidence>
<keyword evidence="5" id="KW-0560">Oxidoreductase</keyword>
<dbReference type="SUPFAM" id="SSF53223">
    <property type="entry name" value="Aminoacid dehydrogenase-like, N-terminal domain"/>
    <property type="match status" value="1"/>
</dbReference>
<dbReference type="InterPro" id="IPR000672">
    <property type="entry name" value="THF_DH/CycHdrlase"/>
</dbReference>
<feature type="domain" description="Tetrahydrofolate dehydrogenase/cyclohydrolase catalytic" evidence="8">
    <location>
        <begin position="58"/>
        <end position="173"/>
    </location>
</feature>
<dbReference type="InterPro" id="IPR020630">
    <property type="entry name" value="THF_DH/CycHdrlase_cat_dom"/>
</dbReference>
<evidence type="ECO:0000256" key="2">
    <source>
        <dbReference type="ARBA" id="ARBA00012776"/>
    </source>
</evidence>
<evidence type="ECO:0000256" key="3">
    <source>
        <dbReference type="ARBA" id="ARBA00022563"/>
    </source>
</evidence>
<protein>
    <recommendedName>
        <fullName evidence="2">methenyltetrahydrofolate cyclohydrolase</fullName>
        <ecNumber evidence="2">3.5.4.9</ecNumber>
    </recommendedName>
</protein>
<dbReference type="GeneID" id="111604791"/>
<dbReference type="GO" id="GO:0004487">
    <property type="term" value="F:methylenetetrahydrofolate dehydrogenase (NAD+) activity"/>
    <property type="evidence" value="ECO:0007669"/>
    <property type="project" value="TreeGrafter"/>
</dbReference>
<dbReference type="InterPro" id="IPR046346">
    <property type="entry name" value="Aminoacid_DH-like_N_sf"/>
</dbReference>
<keyword evidence="3" id="KW-0554">One-carbon metabolism</keyword>
<keyword evidence="10" id="KW-1185">Reference proteome</keyword>
<dbReference type="HAMAP" id="MF_01576">
    <property type="entry name" value="THF_DHG_CYH"/>
    <property type="match status" value="1"/>
</dbReference>
<evidence type="ECO:0000313" key="10">
    <source>
        <dbReference type="Proteomes" id="UP000504633"/>
    </source>
</evidence>
<dbReference type="GO" id="GO:0004477">
    <property type="term" value="F:methenyltetrahydrofolate cyclohydrolase activity"/>
    <property type="evidence" value="ECO:0007669"/>
    <property type="project" value="UniProtKB-EC"/>
</dbReference>
<dbReference type="PANTHER" id="PTHR48099">
    <property type="entry name" value="C-1-TETRAHYDROFOLATE SYNTHASE, CYTOPLASMIC-RELATED"/>
    <property type="match status" value="1"/>
</dbReference>
<comment type="catalytic activity">
    <reaction evidence="7">
        <text>(6R)-5,10-methenyltetrahydrofolate + H2O = (6R)-10-formyltetrahydrofolate + H(+)</text>
        <dbReference type="Rhea" id="RHEA:23700"/>
        <dbReference type="ChEBI" id="CHEBI:15377"/>
        <dbReference type="ChEBI" id="CHEBI:15378"/>
        <dbReference type="ChEBI" id="CHEBI:57455"/>
        <dbReference type="ChEBI" id="CHEBI:195366"/>
        <dbReference type="EC" id="3.5.4.9"/>
    </reaction>
</comment>
<keyword evidence="6" id="KW-0511">Multifunctional enzyme</keyword>
<evidence type="ECO:0000259" key="8">
    <source>
        <dbReference type="Pfam" id="PF00763"/>
    </source>
</evidence>
<evidence type="ECO:0000313" key="11">
    <source>
        <dbReference type="RefSeq" id="XP_023178773.2"/>
    </source>
</evidence>
<dbReference type="RefSeq" id="XP_023178773.2">
    <property type="nucleotide sequence ID" value="XM_023323005.2"/>
</dbReference>
<dbReference type="Pfam" id="PF00763">
    <property type="entry name" value="THF_DHG_CYH"/>
    <property type="match status" value="1"/>
</dbReference>
<dbReference type="FunFam" id="3.40.50.720:FF:000070">
    <property type="entry name" value="probable bifunctional methylenetetrahydrofolate dehydrogenase/cyclohydrolase 2"/>
    <property type="match status" value="1"/>
</dbReference>
<dbReference type="Pfam" id="PF02882">
    <property type="entry name" value="THF_DHG_CYH_C"/>
    <property type="match status" value="1"/>
</dbReference>
<evidence type="ECO:0000256" key="5">
    <source>
        <dbReference type="ARBA" id="ARBA00023002"/>
    </source>
</evidence>
<name>A0A6J1MH51_DROHY</name>
<feature type="domain" description="Tetrahydrofolate dehydrogenase/cyclohydrolase NAD(P)-binding" evidence="9">
    <location>
        <begin position="192"/>
        <end position="348"/>
    </location>
</feature>
<proteinExistence type="inferred from homology"/>
<dbReference type="InterPro" id="IPR020631">
    <property type="entry name" value="THF_DH/CycHdrlase_NAD-bd_dom"/>
</dbReference>
<dbReference type="Proteomes" id="UP000504633">
    <property type="component" value="Unplaced"/>
</dbReference>
<dbReference type="CDD" id="cd01080">
    <property type="entry name" value="NAD_bind_m-THF_DH_Cyclohyd"/>
    <property type="match status" value="1"/>
</dbReference>